<keyword evidence="3" id="KW-1185">Reference proteome</keyword>
<keyword evidence="1" id="KW-0472">Membrane</keyword>
<protein>
    <submittedName>
        <fullName evidence="2">AzlD domain-containing protein</fullName>
    </submittedName>
</protein>
<sequence>MSPWGWILLASAAAYATKFAGFLVPPRWLDAPRARAAAIALTIGLLASLTAVNTFASGQALAFDARIAALLAAGVALALRAPFLLVVVTGAVAAAVVRLF</sequence>
<dbReference type="Pfam" id="PF05437">
    <property type="entry name" value="AzlD"/>
    <property type="match status" value="1"/>
</dbReference>
<dbReference type="EMBL" id="CP042218">
    <property type="protein sequence ID" value="QDW67613.1"/>
    <property type="molecule type" value="Genomic_DNA"/>
</dbReference>
<dbReference type="InterPro" id="IPR008407">
    <property type="entry name" value="Brnchd-chn_aa_trnsp_AzlD"/>
</dbReference>
<dbReference type="AlphaFoldDB" id="A0A518N6S6"/>
<feature type="transmembrane region" description="Helical" evidence="1">
    <location>
        <begin position="6"/>
        <end position="24"/>
    </location>
</feature>
<evidence type="ECO:0000313" key="3">
    <source>
        <dbReference type="Proteomes" id="UP000316584"/>
    </source>
</evidence>
<proteinExistence type="predicted"/>
<evidence type="ECO:0000313" key="2">
    <source>
        <dbReference type="EMBL" id="QDW67613.1"/>
    </source>
</evidence>
<dbReference type="KEGG" id="lug:FPZ22_12605"/>
<feature type="transmembrane region" description="Helical" evidence="1">
    <location>
        <begin position="68"/>
        <end position="97"/>
    </location>
</feature>
<name>A0A518N6S6_9GAMM</name>
<dbReference type="Proteomes" id="UP000316584">
    <property type="component" value="Chromosome"/>
</dbReference>
<keyword evidence="1" id="KW-1133">Transmembrane helix</keyword>
<keyword evidence="1" id="KW-0812">Transmembrane</keyword>
<accession>A0A518N6S6</accession>
<reference evidence="2 3" key="1">
    <citation type="submission" date="2019-07" db="EMBL/GenBank/DDBJ databases">
        <title>Full genome sequence of Luteimonas sp. Gr-4.</title>
        <authorList>
            <person name="Im W.-T."/>
        </authorList>
    </citation>
    <scope>NUCLEOTIDE SEQUENCE [LARGE SCALE GENOMIC DNA]</scope>
    <source>
        <strain evidence="2 3">Gr-4</strain>
    </source>
</reference>
<evidence type="ECO:0000256" key="1">
    <source>
        <dbReference type="SAM" id="Phobius"/>
    </source>
</evidence>
<dbReference type="RefSeq" id="WP_144893488.1">
    <property type="nucleotide sequence ID" value="NZ_CP042218.1"/>
</dbReference>
<feature type="transmembrane region" description="Helical" evidence="1">
    <location>
        <begin position="36"/>
        <end position="56"/>
    </location>
</feature>
<gene>
    <name evidence="2" type="ORF">FPZ22_12605</name>
</gene>
<organism evidence="2 3">
    <name type="scientific">Luteimonas granuli</name>
    <dbReference type="NCBI Taxonomy" id="1176533"/>
    <lineage>
        <taxon>Bacteria</taxon>
        <taxon>Pseudomonadati</taxon>
        <taxon>Pseudomonadota</taxon>
        <taxon>Gammaproteobacteria</taxon>
        <taxon>Lysobacterales</taxon>
        <taxon>Lysobacteraceae</taxon>
        <taxon>Luteimonas</taxon>
    </lineage>
</organism>